<dbReference type="Pfam" id="PF01494">
    <property type="entry name" value="FAD_binding_3"/>
    <property type="match status" value="2"/>
</dbReference>
<evidence type="ECO:0000256" key="4">
    <source>
        <dbReference type="ARBA" id="ARBA00022827"/>
    </source>
</evidence>
<reference evidence="9" key="2">
    <citation type="journal article" date="2022" name="Microbiol. Resour. Announc.">
        <title>Whole-Genome Sequence of Entomortierella parvispora E1425, a Mucoromycotan Fungus Associated with Burkholderiaceae-Related Endosymbiotic Bacteria.</title>
        <authorList>
            <person name="Herlambang A."/>
            <person name="Guo Y."/>
            <person name="Takashima Y."/>
            <person name="Narisawa K."/>
            <person name="Ohta H."/>
            <person name="Nishizawa T."/>
        </authorList>
    </citation>
    <scope>NUCLEOTIDE SEQUENCE</scope>
    <source>
        <strain evidence="9">E1425</strain>
    </source>
</reference>
<dbReference type="EMBL" id="BQFW01000006">
    <property type="protein sequence ID" value="GJJ72073.1"/>
    <property type="molecule type" value="Genomic_DNA"/>
</dbReference>
<evidence type="ECO:0000256" key="1">
    <source>
        <dbReference type="ARBA" id="ARBA00001974"/>
    </source>
</evidence>
<dbReference type="Gene3D" id="3.30.70.2450">
    <property type="match status" value="1"/>
</dbReference>
<protein>
    <submittedName>
        <fullName evidence="9">Phenol 2-monooxygenase (NADPH)</fullName>
    </submittedName>
</protein>
<dbReference type="Gene3D" id="3.40.30.20">
    <property type="match status" value="1"/>
</dbReference>
<dbReference type="SUPFAM" id="SSF51905">
    <property type="entry name" value="FAD/NAD(P)-binding domain"/>
    <property type="match status" value="1"/>
</dbReference>
<comment type="cofactor">
    <cofactor evidence="1">
        <name>FAD</name>
        <dbReference type="ChEBI" id="CHEBI:57692"/>
    </cofactor>
</comment>
<comment type="similarity">
    <text evidence="2">Belongs to the PheA/TfdB FAD monooxygenase family.</text>
</comment>
<keyword evidence="3" id="KW-0285">Flavoprotein</keyword>
<dbReference type="Gene3D" id="3.50.50.60">
    <property type="entry name" value="FAD/NAD(P)-binding domain"/>
    <property type="match status" value="1"/>
</dbReference>
<accession>A0A9P3H924</accession>
<evidence type="ECO:0000259" key="7">
    <source>
        <dbReference type="Pfam" id="PF01494"/>
    </source>
</evidence>
<organism evidence="9 10">
    <name type="scientific">Entomortierella parvispora</name>
    <dbReference type="NCBI Taxonomy" id="205924"/>
    <lineage>
        <taxon>Eukaryota</taxon>
        <taxon>Fungi</taxon>
        <taxon>Fungi incertae sedis</taxon>
        <taxon>Mucoromycota</taxon>
        <taxon>Mortierellomycotina</taxon>
        <taxon>Mortierellomycetes</taxon>
        <taxon>Mortierellales</taxon>
        <taxon>Mortierellaceae</taxon>
        <taxon>Entomortierella</taxon>
    </lineage>
</organism>
<dbReference type="Pfam" id="PF07976">
    <property type="entry name" value="Phe_hydrox_dim"/>
    <property type="match status" value="1"/>
</dbReference>
<gene>
    <name evidence="9" type="ORF">EMPS_04430</name>
</gene>
<dbReference type="PANTHER" id="PTHR43004">
    <property type="entry name" value="TRK SYSTEM POTASSIUM UPTAKE PROTEIN"/>
    <property type="match status" value="1"/>
</dbReference>
<dbReference type="Proteomes" id="UP000827284">
    <property type="component" value="Unassembled WGS sequence"/>
</dbReference>
<feature type="compositionally biased region" description="Polar residues" evidence="6">
    <location>
        <begin position="553"/>
        <end position="568"/>
    </location>
</feature>
<keyword evidence="5" id="KW-0560">Oxidoreductase</keyword>
<dbReference type="PANTHER" id="PTHR43004:SF19">
    <property type="entry name" value="BINDING MONOOXYGENASE, PUTATIVE (JCVI)-RELATED"/>
    <property type="match status" value="1"/>
</dbReference>
<dbReference type="PRINTS" id="PR00420">
    <property type="entry name" value="RNGMNOXGNASE"/>
</dbReference>
<keyword evidence="10" id="KW-1185">Reference proteome</keyword>
<evidence type="ECO:0000256" key="6">
    <source>
        <dbReference type="SAM" id="MobiDB-lite"/>
    </source>
</evidence>
<dbReference type="InterPro" id="IPR038220">
    <property type="entry name" value="PHOX_C_sf"/>
</dbReference>
<sequence>MSSSTINSTTPVLISGAGPTGLFAAILLTKLNIPVRLIERHLEVSPLSKALVLHARTMEIMAMSGVIERFLVEGKHLREFHIWQGGKQAAIFPVLNNKESHYNFGLFLEQLRTTALLTAELNDLGVQIDRGWELMDTKVVEEGKKSWVETTIRRAIQGTNVRSTESKVLGVVEQDAEEAGKQYETEVVRSEYLIATDGGKSVVRHKLNIAFPGRTLDNNIIIYDGHVESDIPFDCITVVNGDNGKMMVAFPLNDGQTRIIVDNGTLTPEEHMALKPEDLTLEMFTGMVQAIIGPTIKFQPKDCFWLTYYRVNERHAEHFDYKGRVFLAGDASHVHSPAGGQGMNTGLQDSYNLSWKIALVLHGLAPKSILNTFEQERKPVAEGIIKLSATLLDNALAKDFLRRTLKRLMIAVGPYLLPYFPTTTNPLTMLMIRYHDNAINQRHKSQMNVDEEFQVGQRAREAYLEVIKKNTESGLLVGSTDDTVRLQELIVGPGIFHVMVFSSDMLVTAKPVPATIKGVDTTNSEFLAEDIAQKLLAWRTKWSYKSREEIIEETQTTPRPPTHHSQSVAPEAVSTASPSAIPSSTKASQMFMVHVLASEDVTTKEQSAKIERLARNQAGEGKIYLDQDGIAHQKYGVAKHGAGTLVVIRPDGHIGYRVLGIGHSAWEDVDRYFRSLLA</sequence>
<name>A0A9P3H924_9FUNG</name>
<evidence type="ECO:0000256" key="5">
    <source>
        <dbReference type="ARBA" id="ARBA00023002"/>
    </source>
</evidence>
<feature type="region of interest" description="Disordered" evidence="6">
    <location>
        <begin position="551"/>
        <end position="581"/>
    </location>
</feature>
<dbReference type="InterPro" id="IPR036188">
    <property type="entry name" value="FAD/NAD-bd_sf"/>
</dbReference>
<evidence type="ECO:0000256" key="2">
    <source>
        <dbReference type="ARBA" id="ARBA00007801"/>
    </source>
</evidence>
<comment type="caution">
    <text evidence="9">The sequence shown here is derived from an EMBL/GenBank/DDBJ whole genome shotgun (WGS) entry which is preliminary data.</text>
</comment>
<dbReference type="OrthoDB" id="1716816at2759"/>
<dbReference type="GO" id="GO:0071949">
    <property type="term" value="F:FAD binding"/>
    <property type="evidence" value="ECO:0007669"/>
    <property type="project" value="InterPro"/>
</dbReference>
<reference evidence="9" key="1">
    <citation type="submission" date="2021-11" db="EMBL/GenBank/DDBJ databases">
        <authorList>
            <person name="Herlambang A."/>
            <person name="Guo Y."/>
            <person name="Takashima Y."/>
            <person name="Nishizawa T."/>
        </authorList>
    </citation>
    <scope>NUCLEOTIDE SEQUENCE</scope>
    <source>
        <strain evidence="9">E1425</strain>
    </source>
</reference>
<dbReference type="InterPro" id="IPR002938">
    <property type="entry name" value="FAD-bd"/>
</dbReference>
<evidence type="ECO:0000256" key="3">
    <source>
        <dbReference type="ARBA" id="ARBA00022630"/>
    </source>
</evidence>
<dbReference type="InterPro" id="IPR036249">
    <property type="entry name" value="Thioredoxin-like_sf"/>
</dbReference>
<feature type="domain" description="Phenol hydroxylase-like C-terminal dimerisation" evidence="8">
    <location>
        <begin position="585"/>
        <end position="677"/>
    </location>
</feature>
<dbReference type="SUPFAM" id="SSF52833">
    <property type="entry name" value="Thioredoxin-like"/>
    <property type="match status" value="1"/>
</dbReference>
<proteinExistence type="inferred from homology"/>
<evidence type="ECO:0000313" key="10">
    <source>
        <dbReference type="Proteomes" id="UP000827284"/>
    </source>
</evidence>
<evidence type="ECO:0000259" key="8">
    <source>
        <dbReference type="Pfam" id="PF07976"/>
    </source>
</evidence>
<feature type="domain" description="FAD-binding" evidence="7">
    <location>
        <begin position="10"/>
        <end position="135"/>
    </location>
</feature>
<feature type="domain" description="FAD-binding" evidence="7">
    <location>
        <begin position="146"/>
        <end position="386"/>
    </location>
</feature>
<dbReference type="AlphaFoldDB" id="A0A9P3H924"/>
<keyword evidence="4" id="KW-0274">FAD</keyword>
<dbReference type="InterPro" id="IPR012941">
    <property type="entry name" value="Phe_hydrox_C_dim_dom"/>
</dbReference>
<feature type="compositionally biased region" description="Low complexity" evidence="6">
    <location>
        <begin position="572"/>
        <end position="581"/>
    </location>
</feature>
<dbReference type="GO" id="GO:0016709">
    <property type="term" value="F:oxidoreductase activity, acting on paired donors, with incorporation or reduction of molecular oxygen, NAD(P)H as one donor, and incorporation of one atom of oxygen"/>
    <property type="evidence" value="ECO:0007669"/>
    <property type="project" value="UniProtKB-ARBA"/>
</dbReference>
<dbReference type="InterPro" id="IPR050641">
    <property type="entry name" value="RIFMO-like"/>
</dbReference>
<evidence type="ECO:0000313" key="9">
    <source>
        <dbReference type="EMBL" id="GJJ72073.1"/>
    </source>
</evidence>